<dbReference type="Gene3D" id="3.40.50.2300">
    <property type="match status" value="2"/>
</dbReference>
<feature type="domain" description="HTH lacI-type" evidence="5">
    <location>
        <begin position="6"/>
        <end position="60"/>
    </location>
</feature>
<dbReference type="GO" id="GO:0003700">
    <property type="term" value="F:DNA-binding transcription factor activity"/>
    <property type="evidence" value="ECO:0007669"/>
    <property type="project" value="TreeGrafter"/>
</dbReference>
<keyword evidence="3" id="KW-0238">DNA-binding</keyword>
<dbReference type="EMBL" id="DWYZ01000206">
    <property type="protein sequence ID" value="HJB29296.1"/>
    <property type="molecule type" value="Genomic_DNA"/>
</dbReference>
<keyword evidence="2" id="KW-0805">Transcription regulation</keyword>
<keyword evidence="1" id="KW-0678">Repressor</keyword>
<evidence type="ECO:0000256" key="2">
    <source>
        <dbReference type="ARBA" id="ARBA00023015"/>
    </source>
</evidence>
<dbReference type="SMART" id="SM00354">
    <property type="entry name" value="HTH_LACI"/>
    <property type="match status" value="1"/>
</dbReference>
<dbReference type="Proteomes" id="UP000823842">
    <property type="component" value="Unassembled WGS sequence"/>
</dbReference>
<organism evidence="7 8">
    <name type="scientific">Candidatus Blautia faecavium</name>
    <dbReference type="NCBI Taxonomy" id="2838487"/>
    <lineage>
        <taxon>Bacteria</taxon>
        <taxon>Bacillati</taxon>
        <taxon>Bacillota</taxon>
        <taxon>Clostridia</taxon>
        <taxon>Lachnospirales</taxon>
        <taxon>Lachnospiraceae</taxon>
        <taxon>Blautia</taxon>
    </lineage>
</organism>
<dbReference type="InterPro" id="IPR028082">
    <property type="entry name" value="Peripla_BP_I"/>
</dbReference>
<name>A0A9D2RX23_9FIRM</name>
<evidence type="ECO:0000259" key="6">
    <source>
        <dbReference type="PROSITE" id="PS50943"/>
    </source>
</evidence>
<protein>
    <submittedName>
        <fullName evidence="7">LacI family transcriptional regulator</fullName>
    </submittedName>
</protein>
<sequence length="341" mass="38654">MKKKNVTYADIAAYTNLSKSTISRYFNNPDSLPLENQDKIAAALGTLGYKENKIARILANGKTEFIGVIIPNLYMHYYSEMLNQLLSTYETYGYKFLVFAGNSKKDVEKKYIEELLAYNIEGLIVLSPTLPSKELASYHIPVVAIEREDTYICSVNTDNYMGGIQATSLLHHSGCDILIHINSDVPDTTPAYGRIKGFLDICRERDIPHELLLTDLGDTYKENYERILKIVDMLDTKYPDKKKGIFMPNDTHANVLLNILIRKYGALPDTYRIVGFDNSPISEEAVIPISTVGQQIPTLAAQAMELLSMQMEERKKRKPVPLKEPIHKIITPILIRRETTD</sequence>
<proteinExistence type="predicted"/>
<dbReference type="Gene3D" id="1.10.260.40">
    <property type="entry name" value="lambda repressor-like DNA-binding domains"/>
    <property type="match status" value="1"/>
</dbReference>
<dbReference type="PROSITE" id="PS50932">
    <property type="entry name" value="HTH_LACI_2"/>
    <property type="match status" value="1"/>
</dbReference>
<dbReference type="GO" id="GO:0000976">
    <property type="term" value="F:transcription cis-regulatory region binding"/>
    <property type="evidence" value="ECO:0007669"/>
    <property type="project" value="TreeGrafter"/>
</dbReference>
<dbReference type="SUPFAM" id="SSF47413">
    <property type="entry name" value="lambda repressor-like DNA-binding domains"/>
    <property type="match status" value="1"/>
</dbReference>
<dbReference type="InterPro" id="IPR001387">
    <property type="entry name" value="Cro/C1-type_HTH"/>
</dbReference>
<keyword evidence="4" id="KW-0804">Transcription</keyword>
<dbReference type="InterPro" id="IPR000843">
    <property type="entry name" value="HTH_LacI"/>
</dbReference>
<evidence type="ECO:0000313" key="8">
    <source>
        <dbReference type="Proteomes" id="UP000823842"/>
    </source>
</evidence>
<feature type="domain" description="HTH cro/C1-type" evidence="6">
    <location>
        <begin position="2"/>
        <end position="50"/>
    </location>
</feature>
<dbReference type="PANTHER" id="PTHR30146">
    <property type="entry name" value="LACI-RELATED TRANSCRIPTIONAL REPRESSOR"/>
    <property type="match status" value="1"/>
</dbReference>
<dbReference type="Pfam" id="PF01381">
    <property type="entry name" value="HTH_3"/>
    <property type="match status" value="1"/>
</dbReference>
<dbReference type="AlphaFoldDB" id="A0A9D2RX23"/>
<evidence type="ECO:0000256" key="1">
    <source>
        <dbReference type="ARBA" id="ARBA00022491"/>
    </source>
</evidence>
<evidence type="ECO:0000256" key="3">
    <source>
        <dbReference type="ARBA" id="ARBA00023125"/>
    </source>
</evidence>
<comment type="caution">
    <text evidence="7">The sequence shown here is derived from an EMBL/GenBank/DDBJ whole genome shotgun (WGS) entry which is preliminary data.</text>
</comment>
<dbReference type="PANTHER" id="PTHR30146:SF95">
    <property type="entry name" value="RIBOSE OPERON REPRESSOR"/>
    <property type="match status" value="1"/>
</dbReference>
<dbReference type="SUPFAM" id="SSF53822">
    <property type="entry name" value="Periplasmic binding protein-like I"/>
    <property type="match status" value="1"/>
</dbReference>
<dbReference type="InterPro" id="IPR010982">
    <property type="entry name" value="Lambda_DNA-bd_dom_sf"/>
</dbReference>
<evidence type="ECO:0000313" key="7">
    <source>
        <dbReference type="EMBL" id="HJB29296.1"/>
    </source>
</evidence>
<dbReference type="Pfam" id="PF13377">
    <property type="entry name" value="Peripla_BP_3"/>
    <property type="match status" value="1"/>
</dbReference>
<evidence type="ECO:0000259" key="5">
    <source>
        <dbReference type="PROSITE" id="PS50932"/>
    </source>
</evidence>
<dbReference type="InterPro" id="IPR046335">
    <property type="entry name" value="LacI/GalR-like_sensor"/>
</dbReference>
<dbReference type="CDD" id="cd01392">
    <property type="entry name" value="HTH_LacI"/>
    <property type="match status" value="1"/>
</dbReference>
<accession>A0A9D2RX23</accession>
<reference evidence="7" key="2">
    <citation type="submission" date="2021-04" db="EMBL/GenBank/DDBJ databases">
        <authorList>
            <person name="Gilroy R."/>
        </authorList>
    </citation>
    <scope>NUCLEOTIDE SEQUENCE</scope>
    <source>
        <strain evidence="7">ChiSjej1B19-5720</strain>
    </source>
</reference>
<reference evidence="7" key="1">
    <citation type="journal article" date="2021" name="PeerJ">
        <title>Extensive microbial diversity within the chicken gut microbiome revealed by metagenomics and culture.</title>
        <authorList>
            <person name="Gilroy R."/>
            <person name="Ravi A."/>
            <person name="Getino M."/>
            <person name="Pursley I."/>
            <person name="Horton D.L."/>
            <person name="Alikhan N.F."/>
            <person name="Baker D."/>
            <person name="Gharbi K."/>
            <person name="Hall N."/>
            <person name="Watson M."/>
            <person name="Adriaenssens E.M."/>
            <person name="Foster-Nyarko E."/>
            <person name="Jarju S."/>
            <person name="Secka A."/>
            <person name="Antonio M."/>
            <person name="Oren A."/>
            <person name="Chaudhuri R.R."/>
            <person name="La Ragione R."/>
            <person name="Hildebrand F."/>
            <person name="Pallen M.J."/>
        </authorList>
    </citation>
    <scope>NUCLEOTIDE SEQUENCE</scope>
    <source>
        <strain evidence="7">ChiSjej1B19-5720</strain>
    </source>
</reference>
<dbReference type="PROSITE" id="PS50943">
    <property type="entry name" value="HTH_CROC1"/>
    <property type="match status" value="1"/>
</dbReference>
<gene>
    <name evidence="7" type="ORF">IAA06_10960</name>
</gene>
<evidence type="ECO:0000256" key="4">
    <source>
        <dbReference type="ARBA" id="ARBA00023163"/>
    </source>
</evidence>